<sequence length="297" mass="33944">MDASLDNVLPIRGTSERLLFAVGVLAAGSIAYFLSLVTYRLFFHPLAKFPGPKINAVSDLPAISWVLRGRLPMETRKIHERYGPVVRLSPNELAFNTQQAWTDIYGHRNGRPDLPKDPIHVGAVDPIPGVSTISMADTKNHARQRKALSYGFSKQALWAQEGIIQDFVDKLQGNFRRFAESGEVFDIVKWFNFITFDVIGDLSFGESFGCLDQGDFHWWIPMIFDAVKAGAIETATRRFATPGSWTQMKMMGLVIPDELRKKRRDHLNYSREKVMRRIQNEKTERKDFIHYILKQAE</sequence>
<dbReference type="EMBL" id="JAWDJW010001191">
    <property type="protein sequence ID" value="KAK3079369.1"/>
    <property type="molecule type" value="Genomic_DNA"/>
</dbReference>
<gene>
    <name evidence="1" type="ORF">LTS18_005033</name>
</gene>
<protein>
    <submittedName>
        <fullName evidence="1">Uncharacterized protein</fullName>
    </submittedName>
</protein>
<accession>A0ACC3DRQ1</accession>
<evidence type="ECO:0000313" key="2">
    <source>
        <dbReference type="Proteomes" id="UP001186974"/>
    </source>
</evidence>
<keyword evidence="2" id="KW-1185">Reference proteome</keyword>
<evidence type="ECO:0000313" key="1">
    <source>
        <dbReference type="EMBL" id="KAK3079369.1"/>
    </source>
</evidence>
<comment type="caution">
    <text evidence="1">The sequence shown here is derived from an EMBL/GenBank/DDBJ whole genome shotgun (WGS) entry which is preliminary data.</text>
</comment>
<organism evidence="1 2">
    <name type="scientific">Coniosporium uncinatum</name>
    <dbReference type="NCBI Taxonomy" id="93489"/>
    <lineage>
        <taxon>Eukaryota</taxon>
        <taxon>Fungi</taxon>
        <taxon>Dikarya</taxon>
        <taxon>Ascomycota</taxon>
        <taxon>Pezizomycotina</taxon>
        <taxon>Dothideomycetes</taxon>
        <taxon>Dothideomycetes incertae sedis</taxon>
        <taxon>Coniosporium</taxon>
    </lineage>
</organism>
<reference evidence="1" key="1">
    <citation type="submission" date="2024-09" db="EMBL/GenBank/DDBJ databases">
        <title>Black Yeasts Isolated from many extreme environments.</title>
        <authorList>
            <person name="Coleine C."/>
            <person name="Stajich J.E."/>
            <person name="Selbmann L."/>
        </authorList>
    </citation>
    <scope>NUCLEOTIDE SEQUENCE</scope>
    <source>
        <strain evidence="1">CCFEE 5737</strain>
    </source>
</reference>
<proteinExistence type="predicted"/>
<feature type="non-terminal residue" evidence="1">
    <location>
        <position position="297"/>
    </location>
</feature>
<dbReference type="Proteomes" id="UP001186974">
    <property type="component" value="Unassembled WGS sequence"/>
</dbReference>
<name>A0ACC3DRQ1_9PEZI</name>